<keyword evidence="3" id="KW-1185">Reference proteome</keyword>
<dbReference type="AlphaFoldDB" id="A0A380H125"/>
<evidence type="ECO:0000313" key="3">
    <source>
        <dbReference type="Proteomes" id="UP000255425"/>
    </source>
</evidence>
<sequence>MQQIFASLIHFDQSKINIVKGMRQGLLMIIPVLIGYLCGFPSFGLLISTGTLAHVYVFKGSPQSMLRTVIICSLSFTICMILGTLTVSQPILFGLLLLIVVTVPYYTFNALKLAGPSSTFFLVTFCLSINLPTAPDQALIRGFAIFIGGVLATITVLLTIIFTKEKVEDRVIKADFKTLHNLLHHFNDADDFKAYARNAVTEFRNSEKLLITSTSGGNEQLSKRFQKLILLHTSAQGIYAELLELNENNIRPLPKDLVEMMDHIINSVATSTIPAMDKSCRCGTRI</sequence>
<protein>
    <submittedName>
        <fullName evidence="2">Integral membrane protein</fullName>
    </submittedName>
</protein>
<feature type="transmembrane region" description="Helical" evidence="1">
    <location>
        <begin position="26"/>
        <end position="53"/>
    </location>
</feature>
<accession>A0A380H125</accession>
<keyword evidence="1" id="KW-0472">Membrane</keyword>
<keyword evidence="1" id="KW-1133">Transmembrane helix</keyword>
<feature type="transmembrane region" description="Helical" evidence="1">
    <location>
        <begin position="143"/>
        <end position="163"/>
    </location>
</feature>
<dbReference type="EMBL" id="UHDZ01000001">
    <property type="protein sequence ID" value="SUM68480.1"/>
    <property type="molecule type" value="Genomic_DNA"/>
</dbReference>
<reference evidence="2 3" key="1">
    <citation type="submission" date="2018-06" db="EMBL/GenBank/DDBJ databases">
        <authorList>
            <consortium name="Pathogen Informatics"/>
            <person name="Doyle S."/>
        </authorList>
    </citation>
    <scope>NUCLEOTIDE SEQUENCE [LARGE SCALE GENOMIC DNA]</scope>
    <source>
        <strain evidence="2 3">NCTC11807</strain>
    </source>
</reference>
<evidence type="ECO:0000256" key="1">
    <source>
        <dbReference type="SAM" id="Phobius"/>
    </source>
</evidence>
<gene>
    <name evidence="2" type="ORF">NCTC11807_00553</name>
</gene>
<organism evidence="2 3">
    <name type="scientific">Staphylococcus saccharolyticus</name>
    <dbReference type="NCBI Taxonomy" id="33028"/>
    <lineage>
        <taxon>Bacteria</taxon>
        <taxon>Bacillati</taxon>
        <taxon>Bacillota</taxon>
        <taxon>Bacilli</taxon>
        <taxon>Bacillales</taxon>
        <taxon>Staphylococcaceae</taxon>
        <taxon>Staphylococcus</taxon>
    </lineage>
</organism>
<dbReference type="Proteomes" id="UP000255425">
    <property type="component" value="Unassembled WGS sequence"/>
</dbReference>
<keyword evidence="1" id="KW-0812">Transmembrane</keyword>
<evidence type="ECO:0000313" key="2">
    <source>
        <dbReference type="EMBL" id="SUM68480.1"/>
    </source>
</evidence>
<name>A0A380H125_9STAP</name>
<feature type="transmembrane region" description="Helical" evidence="1">
    <location>
        <begin position="65"/>
        <end position="85"/>
    </location>
</feature>
<feature type="transmembrane region" description="Helical" evidence="1">
    <location>
        <begin position="91"/>
        <end position="108"/>
    </location>
</feature>
<proteinExistence type="predicted"/>